<name>R4K9V7_CLOPA</name>
<dbReference type="eggNOG" id="COG1600">
    <property type="taxonomic scope" value="Bacteria"/>
</dbReference>
<dbReference type="PATRIC" id="fig|86416.3.peg.3687"/>
<keyword evidence="2" id="KW-1185">Reference proteome</keyword>
<gene>
    <name evidence="1" type="ORF">Clopa_3686</name>
</gene>
<dbReference type="PANTHER" id="PTHR42827">
    <property type="entry name" value="IRON-SULFUR CLUSTER-BINDING PROTEIN-RELATED"/>
    <property type="match status" value="1"/>
</dbReference>
<dbReference type="EMBL" id="CP003261">
    <property type="protein sequence ID" value="AGK98466.1"/>
    <property type="molecule type" value="Genomic_DNA"/>
</dbReference>
<proteinExistence type="predicted"/>
<sequence>MNKELYYFIKNLFDEDGYNTILKNYGVKQIFSSNPLIGVANGNDPIFEKFKEVVSADHLTPKEIWKDNNLPYLNNLDNSIRVLSIVFPYTSFIRDKYSNGSDLPPEIYSLSRHIASYFIPDVLSKLVEYIKSKGFYAVAGIKSPSFKENVSSADKLYATWSERHAAFAAGLGKFGLHAALITEAGCNVRLGSIITNAPLEITPRSDDEPYGNCLFYKNNTCRKCVVHCPINAVSEYGHNKIICFKQRNRVRDEMRARLGGIIDDSIKHLCSKDNLRAGCALCQFDVPCMDKNPTKYIK</sequence>
<accession>R4K9V7</accession>
<dbReference type="AlphaFoldDB" id="R4K9V7"/>
<reference evidence="1 2" key="1">
    <citation type="submission" date="2012-01" db="EMBL/GenBank/DDBJ databases">
        <title>Complete sequence of chromosome of Clostridium pasteurianum BC1.</title>
        <authorList>
            <consortium name="US DOE Joint Genome Institute"/>
            <person name="Lucas S."/>
            <person name="Han J."/>
            <person name="Lapidus A."/>
            <person name="Cheng J.-F."/>
            <person name="Goodwin L."/>
            <person name="Pitluck S."/>
            <person name="Peters L."/>
            <person name="Mikhailova N."/>
            <person name="Teshima H."/>
            <person name="Detter J.C."/>
            <person name="Han C."/>
            <person name="Tapia R."/>
            <person name="Land M."/>
            <person name="Hauser L."/>
            <person name="Kyrpides N."/>
            <person name="Ivanova N."/>
            <person name="Pagani I."/>
            <person name="Dunn J."/>
            <person name="Taghavi S."/>
            <person name="Francis A."/>
            <person name="van der Lelie D."/>
            <person name="Woyke T."/>
        </authorList>
    </citation>
    <scope>NUCLEOTIDE SEQUENCE [LARGE SCALE GENOMIC DNA]</scope>
    <source>
        <strain evidence="1 2">BC1</strain>
    </source>
</reference>
<dbReference type="PANTHER" id="PTHR42827:SF1">
    <property type="entry name" value="IRON-SULFUR CLUSTER-BINDING PROTEIN"/>
    <property type="match status" value="1"/>
</dbReference>
<protein>
    <submittedName>
        <fullName evidence="1">Putative Fe-S protein</fullName>
    </submittedName>
</protein>
<dbReference type="Proteomes" id="UP000013523">
    <property type="component" value="Chromosome"/>
</dbReference>
<dbReference type="KEGG" id="cpas:Clopa_3686"/>
<evidence type="ECO:0000313" key="2">
    <source>
        <dbReference type="Proteomes" id="UP000013523"/>
    </source>
</evidence>
<organism evidence="1 2">
    <name type="scientific">Clostridium pasteurianum BC1</name>
    <dbReference type="NCBI Taxonomy" id="86416"/>
    <lineage>
        <taxon>Bacteria</taxon>
        <taxon>Bacillati</taxon>
        <taxon>Bacillota</taxon>
        <taxon>Clostridia</taxon>
        <taxon>Eubacteriales</taxon>
        <taxon>Clostridiaceae</taxon>
        <taxon>Clostridium</taxon>
    </lineage>
</organism>
<dbReference type="HOGENOM" id="CLU_061526_0_0_9"/>
<dbReference type="OrthoDB" id="9784571at2"/>
<evidence type="ECO:0000313" key="1">
    <source>
        <dbReference type="EMBL" id="AGK98466.1"/>
    </source>
</evidence>
<dbReference type="RefSeq" id="WP_015616749.1">
    <property type="nucleotide sequence ID" value="NC_021182.1"/>
</dbReference>